<evidence type="ECO:0000313" key="8">
    <source>
        <dbReference type="Proteomes" id="UP001214131"/>
    </source>
</evidence>
<evidence type="ECO:0000256" key="3">
    <source>
        <dbReference type="ARBA" id="ARBA00022475"/>
    </source>
</evidence>
<dbReference type="InterPro" id="IPR043149">
    <property type="entry name" value="TagF_N"/>
</dbReference>
<keyword evidence="6" id="KW-0472">Membrane</keyword>
<accession>A0ABD7X8C6</accession>
<evidence type="ECO:0000256" key="1">
    <source>
        <dbReference type="ARBA" id="ARBA00004202"/>
    </source>
</evidence>
<keyword evidence="5" id="KW-0777">Teichoic acid biosynthesis</keyword>
<dbReference type="InterPro" id="IPR007554">
    <property type="entry name" value="Glycerophosphate_synth"/>
</dbReference>
<name>A0ABD7X8C6_PEDPE</name>
<dbReference type="EMBL" id="CP118739">
    <property type="protein sequence ID" value="WEA57633.1"/>
    <property type="molecule type" value="Genomic_DNA"/>
</dbReference>
<dbReference type="Proteomes" id="UP001214131">
    <property type="component" value="Chromosome"/>
</dbReference>
<comment type="similarity">
    <text evidence="2">Belongs to the CDP-glycerol glycerophosphotransferase family.</text>
</comment>
<dbReference type="InterPro" id="IPR051612">
    <property type="entry name" value="Teichoic_Acid_Biosynth"/>
</dbReference>
<dbReference type="GO" id="GO:0005886">
    <property type="term" value="C:plasma membrane"/>
    <property type="evidence" value="ECO:0007669"/>
    <property type="project" value="UniProtKB-SubCell"/>
</dbReference>
<keyword evidence="4" id="KW-0808">Transferase</keyword>
<dbReference type="GO" id="GO:0019350">
    <property type="term" value="P:teichoic acid biosynthetic process"/>
    <property type="evidence" value="ECO:0007669"/>
    <property type="project" value="UniProtKB-KW"/>
</dbReference>
<dbReference type="Gene3D" id="3.40.50.11820">
    <property type="match status" value="1"/>
</dbReference>
<evidence type="ECO:0000256" key="5">
    <source>
        <dbReference type="ARBA" id="ARBA00022944"/>
    </source>
</evidence>
<dbReference type="AlphaFoldDB" id="A0ABD7X8C6"/>
<sequence length="275" mass="32621">MSFFRILPLNRKRIFINVNNGKSFSDNPKAIFDYLQENGYGYRFVVTSQHKRSNSYNGTVVYVRYMSPKYLFYISTSKYWIANINLYSGIKKRKEQIYLQTWHGTPLKHIEKDILNKNQASEKREWSRDANQWDYFISNGAISNINYQTAFGINKSQILDFGLPRNDNLKNNTAKRKLFNEKYNIGDRKILLYAPTYRDTGEFIKFNFKEFEIKLGKKYFLIVNFHRLYPKNNYANSRNVLFNSILSTEECMEISDILITDYSSVFLITLCLLSR</sequence>
<dbReference type="InterPro" id="IPR043148">
    <property type="entry name" value="TagF_C"/>
</dbReference>
<dbReference type="GO" id="GO:0016740">
    <property type="term" value="F:transferase activity"/>
    <property type="evidence" value="ECO:0007669"/>
    <property type="project" value="UniProtKB-KW"/>
</dbReference>
<organism evidence="7 8">
    <name type="scientific">Pediococcus pentosaceus</name>
    <dbReference type="NCBI Taxonomy" id="1255"/>
    <lineage>
        <taxon>Bacteria</taxon>
        <taxon>Bacillati</taxon>
        <taxon>Bacillota</taxon>
        <taxon>Bacilli</taxon>
        <taxon>Lactobacillales</taxon>
        <taxon>Lactobacillaceae</taxon>
        <taxon>Pediococcus</taxon>
    </lineage>
</organism>
<dbReference type="PANTHER" id="PTHR37316">
    <property type="entry name" value="TEICHOIC ACID GLYCEROL-PHOSPHATE PRIMASE"/>
    <property type="match status" value="1"/>
</dbReference>
<evidence type="ECO:0000256" key="6">
    <source>
        <dbReference type="ARBA" id="ARBA00023136"/>
    </source>
</evidence>
<keyword evidence="3" id="KW-1003">Cell membrane</keyword>
<dbReference type="SUPFAM" id="SSF53756">
    <property type="entry name" value="UDP-Glycosyltransferase/glycogen phosphorylase"/>
    <property type="match status" value="1"/>
</dbReference>
<comment type="subcellular location">
    <subcellularLocation>
        <location evidence="1">Cell membrane</location>
        <topology evidence="1">Peripheral membrane protein</topology>
    </subcellularLocation>
</comment>
<evidence type="ECO:0000313" key="7">
    <source>
        <dbReference type="EMBL" id="WEA57633.1"/>
    </source>
</evidence>
<proteinExistence type="inferred from homology"/>
<dbReference type="Gene3D" id="3.40.50.12580">
    <property type="match status" value="1"/>
</dbReference>
<evidence type="ECO:0000256" key="4">
    <source>
        <dbReference type="ARBA" id="ARBA00022679"/>
    </source>
</evidence>
<evidence type="ECO:0000256" key="2">
    <source>
        <dbReference type="ARBA" id="ARBA00010488"/>
    </source>
</evidence>
<protein>
    <submittedName>
        <fullName evidence="7">CDP-glycerol glycerophosphotransferase family protein</fullName>
    </submittedName>
</protein>
<gene>
    <name evidence="7" type="ORF">PWB86_01845</name>
</gene>
<dbReference type="Pfam" id="PF04464">
    <property type="entry name" value="Glyphos_transf"/>
    <property type="match status" value="1"/>
</dbReference>
<reference evidence="7 8" key="1">
    <citation type="submission" date="2023-02" db="EMBL/GenBank/DDBJ databases">
        <title>Comparative genomics and fermentation flavor characterization of five lactic acid bacteria reveal flavor biosynthesis metabolic pathways in fermented muskmelon puree.</title>
        <authorList>
            <person name="Yuan L."/>
            <person name="Li M."/>
            <person name="Xu X."/>
            <person name="Lao F."/>
            <person name="Wu J."/>
        </authorList>
    </citation>
    <scope>NUCLEOTIDE SEQUENCE [LARGE SCALE GENOMIC DNA]</scope>
    <source>
        <strain evidence="7 8">Ca-4</strain>
    </source>
</reference>
<dbReference type="PANTHER" id="PTHR37316:SF3">
    <property type="entry name" value="TEICHOIC ACID GLYCEROL-PHOSPHATE TRANSFERASE"/>
    <property type="match status" value="1"/>
</dbReference>